<reference evidence="6" key="1">
    <citation type="submission" date="2020-01" db="EMBL/GenBank/DDBJ databases">
        <authorList>
            <person name="Seo Y.L."/>
        </authorList>
    </citation>
    <scope>NUCLEOTIDE SEQUENCE</scope>
    <source>
        <strain evidence="6">R11</strain>
    </source>
</reference>
<dbReference type="SUPFAM" id="SSF55846">
    <property type="entry name" value="N-acetylmuramoyl-L-alanine amidase-like"/>
    <property type="match status" value="1"/>
</dbReference>
<evidence type="ECO:0000313" key="6">
    <source>
        <dbReference type="EMBL" id="NCD70231.1"/>
    </source>
</evidence>
<feature type="domain" description="N-acetylmuramoyl-L-alanine amidase" evidence="5">
    <location>
        <begin position="20"/>
        <end position="197"/>
    </location>
</feature>
<dbReference type="PANTHER" id="PTHR30417">
    <property type="entry name" value="N-ACETYLMURAMOYL-L-ALANINE AMIDASE AMID"/>
    <property type="match status" value="1"/>
</dbReference>
<gene>
    <name evidence="6" type="ORF">GSY63_12760</name>
</gene>
<dbReference type="SMART" id="SM00644">
    <property type="entry name" value="Ami_2"/>
    <property type="match status" value="1"/>
</dbReference>
<dbReference type="InterPro" id="IPR036505">
    <property type="entry name" value="Amidase/PGRP_sf"/>
</dbReference>
<evidence type="ECO:0000259" key="5">
    <source>
        <dbReference type="SMART" id="SM00644"/>
    </source>
</evidence>
<dbReference type="CDD" id="cd06583">
    <property type="entry name" value="PGRP"/>
    <property type="match status" value="1"/>
</dbReference>
<dbReference type="Gene3D" id="3.40.80.10">
    <property type="entry name" value="Peptidoglycan recognition protein-like"/>
    <property type="match status" value="1"/>
</dbReference>
<comment type="caution">
    <text evidence="6">The sequence shown here is derived from an EMBL/GenBank/DDBJ whole genome shotgun (WGS) entry which is preliminary data.</text>
</comment>
<dbReference type="EC" id="3.5.1.28" evidence="2"/>
<dbReference type="PANTHER" id="PTHR30417:SF1">
    <property type="entry name" value="N-ACETYLMURAMOYL-L-ALANINE AMIDASE AMID"/>
    <property type="match status" value="1"/>
</dbReference>
<organism evidence="6 7">
    <name type="scientific">Mucilaginibacter agri</name>
    <dbReference type="NCBI Taxonomy" id="2695265"/>
    <lineage>
        <taxon>Bacteria</taxon>
        <taxon>Pseudomonadati</taxon>
        <taxon>Bacteroidota</taxon>
        <taxon>Sphingobacteriia</taxon>
        <taxon>Sphingobacteriales</taxon>
        <taxon>Sphingobacteriaceae</taxon>
        <taxon>Mucilaginibacter</taxon>
    </lineage>
</organism>
<evidence type="ECO:0000256" key="2">
    <source>
        <dbReference type="ARBA" id="ARBA00011901"/>
    </source>
</evidence>
<dbReference type="GO" id="GO:0008745">
    <property type="term" value="F:N-acetylmuramoyl-L-alanine amidase activity"/>
    <property type="evidence" value="ECO:0007669"/>
    <property type="project" value="UniProtKB-EC"/>
</dbReference>
<sequence length="294" mass="32624">MKIVDHWLVAETADEKIKISKSGNARDPIDPDYLIIHYTATDDASSAINWFMDTKNNPDHIAAHIVLNVDGTITQLIPFNCRANHAGTSTWDGVDSMNYHAIGIELVNPGFVTKHADGTFSRSTDGGTKTYPASSSDKFMKIDHKHKFWPNSHYWSKFPDPQLKALYELGKVIFDEYALVQAIGHDDISPARKADPGPAFPWATFKNRVFGHADNTGKIFVINTEGTNFRSEASTSASVKKKLSKGYEVGLIETKGQWSRVYLTNTQSEVLVDSKSVKTIGWIFSSLLTLKAGQ</sequence>
<dbReference type="InterPro" id="IPR002502">
    <property type="entry name" value="Amidase_domain"/>
</dbReference>
<dbReference type="RefSeq" id="WP_166586193.1">
    <property type="nucleotide sequence ID" value="NZ_WWEO01000042.1"/>
</dbReference>
<dbReference type="Proteomes" id="UP000638732">
    <property type="component" value="Unassembled WGS sequence"/>
</dbReference>
<proteinExistence type="predicted"/>
<reference evidence="6" key="2">
    <citation type="submission" date="2020-10" db="EMBL/GenBank/DDBJ databases">
        <title>Mucilaginibacter sp. nov., isolated from soil.</title>
        <authorList>
            <person name="Jeon C.O."/>
        </authorList>
    </citation>
    <scope>NUCLEOTIDE SEQUENCE</scope>
    <source>
        <strain evidence="6">R11</strain>
    </source>
</reference>
<dbReference type="GO" id="GO:0071555">
    <property type="term" value="P:cell wall organization"/>
    <property type="evidence" value="ECO:0007669"/>
    <property type="project" value="UniProtKB-KW"/>
</dbReference>
<protein>
    <recommendedName>
        <fullName evidence="2">N-acetylmuramoyl-L-alanine amidase</fullName>
        <ecNumber evidence="2">3.5.1.28</ecNumber>
    </recommendedName>
</protein>
<comment type="catalytic activity">
    <reaction evidence="1">
        <text>Hydrolyzes the link between N-acetylmuramoyl residues and L-amino acid residues in certain cell-wall glycopeptides.</text>
        <dbReference type="EC" id="3.5.1.28"/>
    </reaction>
</comment>
<dbReference type="GO" id="GO:0009254">
    <property type="term" value="P:peptidoglycan turnover"/>
    <property type="evidence" value="ECO:0007669"/>
    <property type="project" value="TreeGrafter"/>
</dbReference>
<dbReference type="GO" id="GO:0009253">
    <property type="term" value="P:peptidoglycan catabolic process"/>
    <property type="evidence" value="ECO:0007669"/>
    <property type="project" value="InterPro"/>
</dbReference>
<dbReference type="Pfam" id="PF01510">
    <property type="entry name" value="Amidase_2"/>
    <property type="match status" value="1"/>
</dbReference>
<dbReference type="AlphaFoldDB" id="A0A965ZIC2"/>
<dbReference type="Gene3D" id="2.30.30.40">
    <property type="entry name" value="SH3 Domains"/>
    <property type="match status" value="1"/>
</dbReference>
<keyword evidence="7" id="KW-1185">Reference proteome</keyword>
<dbReference type="InterPro" id="IPR051206">
    <property type="entry name" value="NAMLAA_amidase_2"/>
</dbReference>
<keyword evidence="4" id="KW-0961">Cell wall biogenesis/degradation</keyword>
<name>A0A965ZIC2_9SPHI</name>
<dbReference type="EMBL" id="WWEO01000042">
    <property type="protein sequence ID" value="NCD70231.1"/>
    <property type="molecule type" value="Genomic_DNA"/>
</dbReference>
<keyword evidence="3" id="KW-0378">Hydrolase</keyword>
<evidence type="ECO:0000256" key="3">
    <source>
        <dbReference type="ARBA" id="ARBA00022801"/>
    </source>
</evidence>
<accession>A0A965ZIC2</accession>
<evidence type="ECO:0000256" key="1">
    <source>
        <dbReference type="ARBA" id="ARBA00001561"/>
    </source>
</evidence>
<evidence type="ECO:0000313" key="7">
    <source>
        <dbReference type="Proteomes" id="UP000638732"/>
    </source>
</evidence>
<evidence type="ECO:0000256" key="4">
    <source>
        <dbReference type="ARBA" id="ARBA00023316"/>
    </source>
</evidence>